<dbReference type="RefSeq" id="YP_010765052.1">
    <property type="nucleotide sequence ID" value="NC_073620.1"/>
</dbReference>
<name>A0AAE9C9I1_9CAUD</name>
<evidence type="ECO:0000313" key="3">
    <source>
        <dbReference type="Proteomes" id="UP000828671"/>
    </source>
</evidence>
<feature type="region of interest" description="Disordered" evidence="1">
    <location>
        <begin position="1"/>
        <end position="20"/>
    </location>
</feature>
<evidence type="ECO:0000313" key="2">
    <source>
        <dbReference type="EMBL" id="UGL61670.1"/>
    </source>
</evidence>
<reference evidence="2 3" key="1">
    <citation type="submission" date="2021-10" db="EMBL/GenBank/DDBJ databases">
        <title>Isolation and characterization of Pseudomonas aeruginosa and its virulent bacteriophages.</title>
        <authorList>
            <person name="Li N."/>
        </authorList>
    </citation>
    <scope>NUCLEOTIDE SEQUENCE [LARGE SCALE GENOMIC DNA]</scope>
</reference>
<sequence>MLDGARKGPHNAPIPANNIRTDPMSQIKIQEYIIAEIKVNHCAHLRKGQTIQARDDRSSEKWVAFMVERGYSASEAAILFKDAHDVAMLELAA</sequence>
<accession>A0AAE9C9I1</accession>
<dbReference type="EMBL" id="OK539826">
    <property type="protein sequence ID" value="UGL61670.1"/>
    <property type="molecule type" value="Genomic_DNA"/>
</dbReference>
<keyword evidence="3" id="KW-1185">Reference proteome</keyword>
<evidence type="ECO:0000256" key="1">
    <source>
        <dbReference type="SAM" id="MobiDB-lite"/>
    </source>
</evidence>
<protein>
    <submittedName>
        <fullName evidence="2">Uncharacterized protein</fullName>
    </submittedName>
</protein>
<dbReference type="GeneID" id="80101891"/>
<proteinExistence type="predicted"/>
<organism evidence="2 3">
    <name type="scientific">Pseudomonas phage phipa10</name>
    <dbReference type="NCBI Taxonomy" id="2894297"/>
    <lineage>
        <taxon>Viruses</taxon>
        <taxon>Duplodnaviria</taxon>
        <taxon>Heunggongvirae</taxon>
        <taxon>Uroviricota</taxon>
        <taxon>Caudoviricetes</taxon>
        <taxon>Vandenendeviridae</taxon>
        <taxon>Skurskavirinae</taxon>
        <taxon>Pakpunavirus</taxon>
        <taxon>Pakpunavirus phipa10</taxon>
    </lineage>
</organism>
<dbReference type="Proteomes" id="UP000828671">
    <property type="component" value="Segment"/>
</dbReference>
<dbReference type="KEGG" id="vg:80101891"/>